<dbReference type="Proteomes" id="UP001066276">
    <property type="component" value="Chromosome 1_2"/>
</dbReference>
<gene>
    <name evidence="1" type="ORF">NDU88_006800</name>
</gene>
<dbReference type="EMBL" id="JANPWB010000002">
    <property type="protein sequence ID" value="KAJ1211440.1"/>
    <property type="molecule type" value="Genomic_DNA"/>
</dbReference>
<dbReference type="AlphaFoldDB" id="A0AAV7WGP3"/>
<evidence type="ECO:0000313" key="1">
    <source>
        <dbReference type="EMBL" id="KAJ1211440.1"/>
    </source>
</evidence>
<name>A0AAV7WGP3_PLEWA</name>
<proteinExistence type="predicted"/>
<accession>A0AAV7WGP3</accession>
<reference evidence="1" key="1">
    <citation type="journal article" date="2022" name="bioRxiv">
        <title>Sequencing and chromosome-scale assembly of the giantPleurodeles waltlgenome.</title>
        <authorList>
            <person name="Brown T."/>
            <person name="Elewa A."/>
            <person name="Iarovenko S."/>
            <person name="Subramanian E."/>
            <person name="Araus A.J."/>
            <person name="Petzold A."/>
            <person name="Susuki M."/>
            <person name="Suzuki K.-i.T."/>
            <person name="Hayashi T."/>
            <person name="Toyoda A."/>
            <person name="Oliveira C."/>
            <person name="Osipova E."/>
            <person name="Leigh N.D."/>
            <person name="Simon A."/>
            <person name="Yun M.H."/>
        </authorList>
    </citation>
    <scope>NUCLEOTIDE SEQUENCE</scope>
    <source>
        <strain evidence="1">20211129_DDA</strain>
        <tissue evidence="1">Liver</tissue>
    </source>
</reference>
<sequence>MLGHTSHVGFELEMAFARITLHPLPLGARREVPPTLPAHGPPHHRAHCPMLHQPMQPCHCSSGLRAAEEPGRQKQ</sequence>
<keyword evidence="2" id="KW-1185">Reference proteome</keyword>
<comment type="caution">
    <text evidence="1">The sequence shown here is derived from an EMBL/GenBank/DDBJ whole genome shotgun (WGS) entry which is preliminary data.</text>
</comment>
<evidence type="ECO:0000313" key="2">
    <source>
        <dbReference type="Proteomes" id="UP001066276"/>
    </source>
</evidence>
<protein>
    <submittedName>
        <fullName evidence="1">Uncharacterized protein</fullName>
    </submittedName>
</protein>
<organism evidence="1 2">
    <name type="scientific">Pleurodeles waltl</name>
    <name type="common">Iberian ribbed newt</name>
    <dbReference type="NCBI Taxonomy" id="8319"/>
    <lineage>
        <taxon>Eukaryota</taxon>
        <taxon>Metazoa</taxon>
        <taxon>Chordata</taxon>
        <taxon>Craniata</taxon>
        <taxon>Vertebrata</taxon>
        <taxon>Euteleostomi</taxon>
        <taxon>Amphibia</taxon>
        <taxon>Batrachia</taxon>
        <taxon>Caudata</taxon>
        <taxon>Salamandroidea</taxon>
        <taxon>Salamandridae</taxon>
        <taxon>Pleurodelinae</taxon>
        <taxon>Pleurodeles</taxon>
    </lineage>
</organism>